<sequence length="743" mass="83540">MRQRRTFKEVTAGIMTDVSAFLEAMATPPVRPEPKGKEKLTEVNEDLRRSGEGTLNRLHCLEQQAHRLEAKAQTVEGKLSHVSDYVNASPFPAASSLKKDLLSLQEQDSTSFAELHRGLQSHAGVIRELAVNDQVASIHEDLGGWKRQHEAELKVVVGEISRIHQVLHLDFVKVQQDELVRRALLGPKGNKSPQAKRSASIAELVLPASFPVQVEQPRFRDFFSQTEPAPVKESHSQTDPALFMDMTHEALKPRKREQRQPHKKVAFPQRVIPRGEDHLKLQAKVAAMEPPYNVFDYYHETGCCQAIARHPWFENFTLLVVFLNACWMAVDVDYNTAVVLIESHPAIIAIENAFCGYFFLELVIRFCAFEEKCYAFQDMWFCLDLLLVILYAVDTWLVTILVLTVGFRMDAGTSTMVMLRMLRLVKLCRLTRLAKLLRAVPELVIIMKGIGYASRSVSVFFMFWIIISYAFAIGIRQLTDNTEVGLMFFPSVPEAMNTLLLQGLFPESTELISAISGGSSWFLWPITVFFLSLVSLTVMYMLVGVLVDVVHVVASVEKDSLAVSYLAHEMRISKVEFQKLVVEPSIARIASRLRGSNPARVKDFVEQLKLIKHIVRDSSEGLNKKLKRAFETMKLEMQDVKEEIRELREAEVRDRAMRNAGLQISPDSSESISCLGPMVEPQGKASPPAEFAHVQSQAAIAGHMLASLALPAEVRSLPRGWTLGQLIADVYGAYPRTRCSLAD</sequence>
<evidence type="ECO:0000256" key="1">
    <source>
        <dbReference type="ARBA" id="ARBA00004141"/>
    </source>
</evidence>
<accession>A0A1Q9CJZ0</accession>
<organism evidence="8 9">
    <name type="scientific">Symbiodinium microadriaticum</name>
    <name type="common">Dinoflagellate</name>
    <name type="synonym">Zooxanthella microadriatica</name>
    <dbReference type="NCBI Taxonomy" id="2951"/>
    <lineage>
        <taxon>Eukaryota</taxon>
        <taxon>Sar</taxon>
        <taxon>Alveolata</taxon>
        <taxon>Dinophyceae</taxon>
        <taxon>Suessiales</taxon>
        <taxon>Symbiodiniaceae</taxon>
        <taxon>Symbiodinium</taxon>
    </lineage>
</organism>
<keyword evidence="5" id="KW-0175">Coiled coil</keyword>
<dbReference type="EMBL" id="LSRX01001129">
    <property type="protein sequence ID" value="OLP83250.1"/>
    <property type="molecule type" value="Genomic_DNA"/>
</dbReference>
<keyword evidence="3 6" id="KW-1133">Transmembrane helix</keyword>
<keyword evidence="8" id="KW-0406">Ion transport</keyword>
<protein>
    <submittedName>
        <fullName evidence="8">Sodium channel protein type 11 subunit alpha</fullName>
    </submittedName>
</protein>
<evidence type="ECO:0000256" key="4">
    <source>
        <dbReference type="ARBA" id="ARBA00023136"/>
    </source>
</evidence>
<feature type="domain" description="Ion transport" evidence="7">
    <location>
        <begin position="310"/>
        <end position="549"/>
    </location>
</feature>
<comment type="caution">
    <text evidence="8">The sequence shown here is derived from an EMBL/GenBank/DDBJ whole genome shotgun (WGS) entry which is preliminary data.</text>
</comment>
<dbReference type="Gene3D" id="1.20.120.350">
    <property type="entry name" value="Voltage-gated potassium channels. Chain C"/>
    <property type="match status" value="1"/>
</dbReference>
<dbReference type="PANTHER" id="PTHR10037:SF62">
    <property type="entry name" value="SODIUM CHANNEL PROTEIN 60E"/>
    <property type="match status" value="1"/>
</dbReference>
<feature type="transmembrane region" description="Helical" evidence="6">
    <location>
        <begin position="457"/>
        <end position="478"/>
    </location>
</feature>
<dbReference type="Proteomes" id="UP000186817">
    <property type="component" value="Unassembled WGS sequence"/>
</dbReference>
<reference evidence="8 9" key="1">
    <citation type="submission" date="2016-02" db="EMBL/GenBank/DDBJ databases">
        <title>Genome analysis of coral dinoflagellate symbionts highlights evolutionary adaptations to a symbiotic lifestyle.</title>
        <authorList>
            <person name="Aranda M."/>
            <person name="Li Y."/>
            <person name="Liew Y.J."/>
            <person name="Baumgarten S."/>
            <person name="Simakov O."/>
            <person name="Wilson M."/>
            <person name="Piel J."/>
            <person name="Ashoor H."/>
            <person name="Bougouffa S."/>
            <person name="Bajic V.B."/>
            <person name="Ryu T."/>
            <person name="Ravasi T."/>
            <person name="Bayer T."/>
            <person name="Micklem G."/>
            <person name="Kim H."/>
            <person name="Bhak J."/>
            <person name="Lajeunesse T.C."/>
            <person name="Voolstra C.R."/>
        </authorList>
    </citation>
    <scope>NUCLEOTIDE SEQUENCE [LARGE SCALE GENOMIC DNA]</scope>
    <source>
        <strain evidence="8 9">CCMP2467</strain>
    </source>
</reference>
<dbReference type="Pfam" id="PF00520">
    <property type="entry name" value="Ion_trans"/>
    <property type="match status" value="1"/>
</dbReference>
<keyword evidence="8" id="KW-0407">Ion channel</keyword>
<evidence type="ECO:0000256" key="2">
    <source>
        <dbReference type="ARBA" id="ARBA00022692"/>
    </source>
</evidence>
<comment type="subcellular location">
    <subcellularLocation>
        <location evidence="1">Membrane</location>
        <topology evidence="1">Multi-pass membrane protein</topology>
    </subcellularLocation>
</comment>
<evidence type="ECO:0000259" key="7">
    <source>
        <dbReference type="Pfam" id="PF00520"/>
    </source>
</evidence>
<keyword evidence="2 6" id="KW-0812">Transmembrane</keyword>
<evidence type="ECO:0000313" key="9">
    <source>
        <dbReference type="Proteomes" id="UP000186817"/>
    </source>
</evidence>
<keyword evidence="8" id="KW-0813">Transport</keyword>
<proteinExistence type="predicted"/>
<keyword evidence="4 6" id="KW-0472">Membrane</keyword>
<gene>
    <name evidence="8" type="primary">SCN11A</name>
    <name evidence="8" type="ORF">AK812_SmicGene36007</name>
</gene>
<dbReference type="PANTHER" id="PTHR10037">
    <property type="entry name" value="VOLTAGE-GATED CATION CHANNEL CALCIUM AND SODIUM"/>
    <property type="match status" value="1"/>
</dbReference>
<evidence type="ECO:0000256" key="6">
    <source>
        <dbReference type="SAM" id="Phobius"/>
    </source>
</evidence>
<keyword evidence="9" id="KW-1185">Reference proteome</keyword>
<dbReference type="InterPro" id="IPR043203">
    <property type="entry name" value="VGCC_Ca_Na"/>
</dbReference>
<feature type="coiled-coil region" evidence="5">
    <location>
        <begin position="623"/>
        <end position="653"/>
    </location>
</feature>
<dbReference type="AlphaFoldDB" id="A0A1Q9CJZ0"/>
<dbReference type="InterPro" id="IPR005821">
    <property type="entry name" value="Ion_trans_dom"/>
</dbReference>
<dbReference type="GO" id="GO:0001518">
    <property type="term" value="C:voltage-gated sodium channel complex"/>
    <property type="evidence" value="ECO:0007669"/>
    <property type="project" value="TreeGrafter"/>
</dbReference>
<dbReference type="OrthoDB" id="430927at2759"/>
<dbReference type="InterPro" id="IPR027359">
    <property type="entry name" value="Volt_channel_dom_sf"/>
</dbReference>
<evidence type="ECO:0000256" key="3">
    <source>
        <dbReference type="ARBA" id="ARBA00022989"/>
    </source>
</evidence>
<feature type="transmembrane region" description="Helical" evidence="6">
    <location>
        <begin position="380"/>
        <end position="405"/>
    </location>
</feature>
<dbReference type="GO" id="GO:0005248">
    <property type="term" value="F:voltage-gated sodium channel activity"/>
    <property type="evidence" value="ECO:0007669"/>
    <property type="project" value="TreeGrafter"/>
</dbReference>
<name>A0A1Q9CJZ0_SYMMI</name>
<evidence type="ECO:0000256" key="5">
    <source>
        <dbReference type="SAM" id="Coils"/>
    </source>
</evidence>
<dbReference type="SUPFAM" id="SSF81324">
    <property type="entry name" value="Voltage-gated potassium channels"/>
    <property type="match status" value="1"/>
</dbReference>
<evidence type="ECO:0000313" key="8">
    <source>
        <dbReference type="EMBL" id="OLP83250.1"/>
    </source>
</evidence>
<feature type="transmembrane region" description="Helical" evidence="6">
    <location>
        <begin position="521"/>
        <end position="543"/>
    </location>
</feature>